<keyword evidence="1" id="KW-1133">Transmembrane helix</keyword>
<reference evidence="3 4" key="1">
    <citation type="journal article" date="2016" name="DNA Res.">
        <title>The draft genome of MD-2 pineapple using hybrid error correction of long reads.</title>
        <authorList>
            <person name="Redwan R.M."/>
            <person name="Saidin A."/>
            <person name="Kumar S.V."/>
        </authorList>
    </citation>
    <scope>NUCLEOTIDE SEQUENCE [LARGE SCALE GENOMIC DNA]</scope>
    <source>
        <strain evidence="4">cv. MD2</strain>
        <tissue evidence="3">Leaf</tissue>
    </source>
</reference>
<organism evidence="3 4">
    <name type="scientific">Ananas comosus</name>
    <name type="common">Pineapple</name>
    <name type="synonym">Ananas ananas</name>
    <dbReference type="NCBI Taxonomy" id="4615"/>
    <lineage>
        <taxon>Eukaryota</taxon>
        <taxon>Viridiplantae</taxon>
        <taxon>Streptophyta</taxon>
        <taxon>Embryophyta</taxon>
        <taxon>Tracheophyta</taxon>
        <taxon>Spermatophyta</taxon>
        <taxon>Magnoliopsida</taxon>
        <taxon>Liliopsida</taxon>
        <taxon>Poales</taxon>
        <taxon>Bromeliaceae</taxon>
        <taxon>Bromelioideae</taxon>
        <taxon>Ananas</taxon>
    </lineage>
</organism>
<evidence type="ECO:0000313" key="7">
    <source>
        <dbReference type="RefSeq" id="XP_020088308.1"/>
    </source>
</evidence>
<protein>
    <submittedName>
        <fullName evidence="6 7">Uncharacterized protein LOC109710226</fullName>
    </submittedName>
</protein>
<dbReference type="PANTHER" id="PTHR33133:SF5">
    <property type="entry name" value="OS08G0107100 PROTEIN"/>
    <property type="match status" value="1"/>
</dbReference>
<evidence type="ECO:0000256" key="1">
    <source>
        <dbReference type="SAM" id="Phobius"/>
    </source>
</evidence>
<gene>
    <name evidence="6 7" type="primary">LOC109710226</name>
    <name evidence="3" type="ORF">ACMD2_19419</name>
    <name evidence="2" type="ORF">ACMD2_20760</name>
</gene>
<dbReference type="RefSeq" id="XP_020088307.1">
    <property type="nucleotide sequence ID" value="XM_020232718.1"/>
</dbReference>
<keyword evidence="5" id="KW-1185">Reference proteome</keyword>
<dbReference type="EMBL" id="LSRQ01000528">
    <property type="protein sequence ID" value="OAY82249.1"/>
    <property type="molecule type" value="Genomic_DNA"/>
</dbReference>
<dbReference type="Gramene" id="Aco019358.1.mrna1">
    <property type="protein sequence ID" value="Aco019358.1.mrna1.cds1"/>
    <property type="gene ID" value="Aco019358.1.path1"/>
</dbReference>
<evidence type="ECO:0000313" key="4">
    <source>
        <dbReference type="Proteomes" id="UP000092600"/>
    </source>
</evidence>
<keyword evidence="1" id="KW-0812">Transmembrane</keyword>
<keyword evidence="1" id="KW-0472">Membrane</keyword>
<feature type="transmembrane region" description="Helical" evidence="1">
    <location>
        <begin position="144"/>
        <end position="172"/>
    </location>
</feature>
<evidence type="ECO:0000313" key="6">
    <source>
        <dbReference type="RefSeq" id="XP_020088307.1"/>
    </source>
</evidence>
<evidence type="ECO:0000313" key="3">
    <source>
        <dbReference type="EMBL" id="OAY82249.1"/>
    </source>
</evidence>
<dbReference type="OrthoDB" id="1908649at2759"/>
<dbReference type="Proteomes" id="UP000515123">
    <property type="component" value="Linkage group 5"/>
</dbReference>
<sequence>MDCEPEELQFLGVVGIYREAGKLLHAWRGLFSKIALYLVLPLSVLFLAHIHISHILFSSIDSDDAAVERAPPGSPSETRLLDRLASDWAALLLFKALYLVALLALSLLSTAAVVYSVASVYSAKELSLPRVLSVVPRVWRRLMVTYLSAFLLLVAYNALAFALFVLVLFFLAPPDGGVAAAAALVLALAYLAGLVYLSVVWHLASVVSVLEDAKGFDAMRKSRALIRGKLRTAAAIFVKLNLCFVGVEVAFRELVVKGRVGGLGARFALAALMLGLLCAVVLFALVVQTVVYFVCKSHHHESIDRGDLADHLEVYLGEYVPLKAKDVQMEQFDL</sequence>
<proteinExistence type="predicted"/>
<feature type="transmembrane region" description="Helical" evidence="1">
    <location>
        <begin position="34"/>
        <end position="57"/>
    </location>
</feature>
<accession>A0A199VZ08</accession>
<dbReference type="Proteomes" id="UP000092600">
    <property type="component" value="Unassembled WGS sequence"/>
</dbReference>
<dbReference type="AlphaFoldDB" id="A0A199VZ08"/>
<dbReference type="RefSeq" id="XP_020088308.1">
    <property type="nucleotide sequence ID" value="XM_020232719.1"/>
</dbReference>
<dbReference type="EMBL" id="LSRQ01001461">
    <property type="protein sequence ID" value="OAY77735.1"/>
    <property type="molecule type" value="Genomic_DNA"/>
</dbReference>
<dbReference type="PANTHER" id="PTHR33133">
    <property type="entry name" value="OS08G0107100 PROTEIN-RELATED"/>
    <property type="match status" value="1"/>
</dbReference>
<feature type="transmembrane region" description="Helical" evidence="1">
    <location>
        <begin position="230"/>
        <end position="247"/>
    </location>
</feature>
<name>A0A199VZ08_ANACO</name>
<evidence type="ECO:0000313" key="2">
    <source>
        <dbReference type="EMBL" id="OAY77735.1"/>
    </source>
</evidence>
<evidence type="ECO:0000313" key="5">
    <source>
        <dbReference type="Proteomes" id="UP000515123"/>
    </source>
</evidence>
<dbReference type="STRING" id="4615.A0A199VZ08"/>
<reference evidence="6 7" key="2">
    <citation type="submission" date="2025-04" db="UniProtKB">
        <authorList>
            <consortium name="RefSeq"/>
        </authorList>
    </citation>
    <scope>IDENTIFICATION</scope>
    <source>
        <tissue evidence="6 7">Leaf</tissue>
    </source>
</reference>
<feature type="transmembrane region" description="Helical" evidence="1">
    <location>
        <begin position="96"/>
        <end position="123"/>
    </location>
</feature>
<dbReference type="GeneID" id="109710226"/>
<feature type="transmembrane region" description="Helical" evidence="1">
    <location>
        <begin position="178"/>
        <end position="210"/>
    </location>
</feature>
<feature type="transmembrane region" description="Helical" evidence="1">
    <location>
        <begin position="267"/>
        <end position="295"/>
    </location>
</feature>